<dbReference type="PRINTS" id="PR00834">
    <property type="entry name" value="PROTEASES2C"/>
</dbReference>
<evidence type="ECO:0000256" key="2">
    <source>
        <dbReference type="SAM" id="MobiDB-lite"/>
    </source>
</evidence>
<accession>A0A7W8CS80</accession>
<feature type="compositionally biased region" description="Basic and acidic residues" evidence="2">
    <location>
        <begin position="105"/>
        <end position="114"/>
    </location>
</feature>
<dbReference type="PANTHER" id="PTHR22939:SF129">
    <property type="entry name" value="SERINE PROTEASE HTRA2, MITOCHONDRIAL"/>
    <property type="match status" value="1"/>
</dbReference>
<keyword evidence="5" id="KW-1185">Reference proteome</keyword>
<dbReference type="InterPro" id="IPR009003">
    <property type="entry name" value="Peptidase_S1_PA"/>
</dbReference>
<dbReference type="RefSeq" id="WP_135501624.1">
    <property type="nucleotide sequence ID" value="NZ_JACHHE010000002.1"/>
</dbReference>
<dbReference type="InterPro" id="IPR001940">
    <property type="entry name" value="Peptidase_S1C"/>
</dbReference>
<name>A0A7W8CS80_9BACL</name>
<dbReference type="GO" id="GO:0004252">
    <property type="term" value="F:serine-type endopeptidase activity"/>
    <property type="evidence" value="ECO:0007669"/>
    <property type="project" value="InterPro"/>
</dbReference>
<feature type="region of interest" description="Disordered" evidence="2">
    <location>
        <begin position="93"/>
        <end position="140"/>
    </location>
</feature>
<gene>
    <name evidence="4" type="ORF">HNQ44_000828</name>
</gene>
<dbReference type="PANTHER" id="PTHR22939">
    <property type="entry name" value="SERINE PROTEASE FAMILY S1C HTRA-RELATED"/>
    <property type="match status" value="1"/>
</dbReference>
<evidence type="ECO:0000259" key="3">
    <source>
        <dbReference type="Pfam" id="PF22819"/>
    </source>
</evidence>
<feature type="domain" description="TcaA protein NTF2-like" evidence="3">
    <location>
        <begin position="360"/>
        <end position="472"/>
    </location>
</feature>
<dbReference type="Proteomes" id="UP000525923">
    <property type="component" value="Unassembled WGS sequence"/>
</dbReference>
<keyword evidence="1" id="KW-0720">Serine protease</keyword>
<evidence type="ECO:0000313" key="5">
    <source>
        <dbReference type="Proteomes" id="UP000525923"/>
    </source>
</evidence>
<organism evidence="4 5">
    <name type="scientific">Planococcus koreensis</name>
    <dbReference type="NCBI Taxonomy" id="112331"/>
    <lineage>
        <taxon>Bacteria</taxon>
        <taxon>Bacillati</taxon>
        <taxon>Bacillota</taxon>
        <taxon>Bacilli</taxon>
        <taxon>Bacillales</taxon>
        <taxon>Caryophanaceae</taxon>
        <taxon>Planococcus</taxon>
    </lineage>
</organism>
<comment type="caution">
    <text evidence="4">The sequence shown here is derived from an EMBL/GenBank/DDBJ whole genome shotgun (WGS) entry which is preliminary data.</text>
</comment>
<evidence type="ECO:0000313" key="4">
    <source>
        <dbReference type="EMBL" id="MBB5179404.1"/>
    </source>
</evidence>
<dbReference type="Gene3D" id="2.40.10.120">
    <property type="match status" value="1"/>
</dbReference>
<protein>
    <submittedName>
        <fullName evidence="4">S1-C subfamily serine protease</fullName>
    </submittedName>
</protein>
<dbReference type="OrthoDB" id="189537at2"/>
<dbReference type="Pfam" id="PF22819">
    <property type="entry name" value="TcaA_5th"/>
    <property type="match status" value="1"/>
</dbReference>
<reference evidence="4 5" key="1">
    <citation type="submission" date="2020-08" db="EMBL/GenBank/DDBJ databases">
        <title>Genomic Encyclopedia of Type Strains, Phase IV (KMG-IV): sequencing the most valuable type-strain genomes for metagenomic binning, comparative biology and taxonomic classification.</title>
        <authorList>
            <person name="Goeker M."/>
        </authorList>
    </citation>
    <scope>NUCLEOTIDE SEQUENCE [LARGE SCALE GENOMIC DNA]</scope>
    <source>
        <strain evidence="4 5">DSM 15895</strain>
    </source>
</reference>
<dbReference type="SUPFAM" id="SSF50494">
    <property type="entry name" value="Trypsin-like serine proteases"/>
    <property type="match status" value="1"/>
</dbReference>
<feature type="compositionally biased region" description="Acidic residues" evidence="2">
    <location>
        <begin position="126"/>
        <end position="138"/>
    </location>
</feature>
<sequence>MKPLAPSLVYMKDTKREVTDFMNKRIEHRKQGQSPKRRIWTAVLSLLFLLGVTGGSYALIEQNDQPDMQMKEHAFSEKNYAGFDTKAEEIEVPAEEAPPVEGTVEDAREDKPAQEEPVEEIVVTEPEPEAEQEPEPEVEPVAVSVEAPEKDLDQMIANAQTHVYTLYTDLEQGSGFLYNDKGDILTNAHVVKDASYVMLKNSNGQEFNGQVIGFSETTDVALVRVKELAGKQPMPMASEEVAVGTKVVAIGSPEDQANTATEGEITAVGKSFSSDYEYNGLYEMTAILKKGSSGGPLINAESESIIGINSIILEETPELGYAIPLHSISGQLAEWISNPIEYEEEEVVLPDVKDAYFDEALLTSFIEGYYELLPYALNDPEMNYYESYLLPDSEGAIEGKKQVEELRSETRTFDAVNATIARVEISKNDALIEATAEFIYHDTESGETLKETHHTIFTVVIDEYGDYQIQTMMHE</sequence>
<dbReference type="InterPro" id="IPR054528">
    <property type="entry name" value="TcaA_5th"/>
</dbReference>
<dbReference type="EMBL" id="JACHHE010000002">
    <property type="protein sequence ID" value="MBB5179404.1"/>
    <property type="molecule type" value="Genomic_DNA"/>
</dbReference>
<proteinExistence type="predicted"/>
<dbReference type="GO" id="GO:0006508">
    <property type="term" value="P:proteolysis"/>
    <property type="evidence" value="ECO:0007669"/>
    <property type="project" value="UniProtKB-KW"/>
</dbReference>
<evidence type="ECO:0000256" key="1">
    <source>
        <dbReference type="ARBA" id="ARBA00022825"/>
    </source>
</evidence>
<keyword evidence="1" id="KW-0378">Hydrolase</keyword>
<keyword evidence="4" id="KW-0645">Protease</keyword>
<dbReference type="AlphaFoldDB" id="A0A7W8CS80"/>
<dbReference type="Pfam" id="PF13365">
    <property type="entry name" value="Trypsin_2"/>
    <property type="match status" value="1"/>
</dbReference>